<proteinExistence type="predicted"/>
<dbReference type="HOGENOM" id="CLU_2267377_0_0_1"/>
<dbReference type="EMBL" id="KI392812">
    <property type="protein sequence ID" value="ERN10566.1"/>
    <property type="molecule type" value="Genomic_DNA"/>
</dbReference>
<organism evidence="1 2">
    <name type="scientific">Amborella trichopoda</name>
    <dbReference type="NCBI Taxonomy" id="13333"/>
    <lineage>
        <taxon>Eukaryota</taxon>
        <taxon>Viridiplantae</taxon>
        <taxon>Streptophyta</taxon>
        <taxon>Embryophyta</taxon>
        <taxon>Tracheophyta</taxon>
        <taxon>Spermatophyta</taxon>
        <taxon>Magnoliopsida</taxon>
        <taxon>Amborellales</taxon>
        <taxon>Amborellaceae</taxon>
        <taxon>Amborella</taxon>
    </lineage>
</organism>
<keyword evidence="2" id="KW-1185">Reference proteome</keyword>
<gene>
    <name evidence="1" type="ORF">AMTR_s00028p00072140</name>
</gene>
<name>W1PS72_AMBTC</name>
<dbReference type="Gramene" id="ERN10566">
    <property type="protein sequence ID" value="ERN10566"/>
    <property type="gene ID" value="AMTR_s00028p00072140"/>
</dbReference>
<evidence type="ECO:0000313" key="2">
    <source>
        <dbReference type="Proteomes" id="UP000017836"/>
    </source>
</evidence>
<protein>
    <submittedName>
        <fullName evidence="1">Uncharacterized protein</fullName>
    </submittedName>
</protein>
<dbReference type="AlphaFoldDB" id="W1PS72"/>
<dbReference type="Proteomes" id="UP000017836">
    <property type="component" value="Unassembled WGS sequence"/>
</dbReference>
<sequence length="103" mass="11503">MVEYDIFVTDDENGPCVSVPHRLMVLHLIEWLVIGFLQDRKYNNIESVYRRVKTSQRESGALGSQFVSVMVTSGALKAFNLYKSGDIGIGILMEGVIHLVVTS</sequence>
<accession>W1PS72</accession>
<evidence type="ECO:0000313" key="1">
    <source>
        <dbReference type="EMBL" id="ERN10566.1"/>
    </source>
</evidence>
<reference evidence="2" key="1">
    <citation type="journal article" date="2013" name="Science">
        <title>The Amborella genome and the evolution of flowering plants.</title>
        <authorList>
            <consortium name="Amborella Genome Project"/>
        </authorList>
    </citation>
    <scope>NUCLEOTIDE SEQUENCE [LARGE SCALE GENOMIC DNA]</scope>
</reference>